<name>A0A3R8S3I3_9BURK</name>
<evidence type="ECO:0000313" key="3">
    <source>
        <dbReference type="EMBL" id="RRS05195.1"/>
    </source>
</evidence>
<dbReference type="Gene3D" id="1.20.5.340">
    <property type="match status" value="1"/>
</dbReference>
<protein>
    <submittedName>
        <fullName evidence="3">Cell division protein ZapB</fullName>
    </submittedName>
</protein>
<dbReference type="RefSeq" id="WP_125242414.1">
    <property type="nucleotide sequence ID" value="NZ_RSED01000004.1"/>
</dbReference>
<evidence type="ECO:0000313" key="4">
    <source>
        <dbReference type="Proteomes" id="UP000269265"/>
    </source>
</evidence>
<reference evidence="3 4" key="1">
    <citation type="submission" date="2018-12" db="EMBL/GenBank/DDBJ databases">
        <title>The whole draft genome of Aquabacterium sp. SJQ9.</title>
        <authorList>
            <person name="Sun L."/>
            <person name="Gao X."/>
            <person name="Chen W."/>
            <person name="Huang K."/>
        </authorList>
    </citation>
    <scope>NUCLEOTIDE SEQUENCE [LARGE SCALE GENOMIC DNA]</scope>
    <source>
        <strain evidence="3 4">SJQ9</strain>
    </source>
</reference>
<dbReference type="EMBL" id="RSED01000004">
    <property type="protein sequence ID" value="RRS05195.1"/>
    <property type="molecule type" value="Genomic_DNA"/>
</dbReference>
<keyword evidence="3" id="KW-0131">Cell cycle</keyword>
<sequence>MSRIEDLIDRVERLLLRHDELQRTNALLQQQVLVVTQERDSLRARLSAARARIDTLIDKLPAPAAATAEDDDLPPDDRA</sequence>
<keyword evidence="4" id="KW-1185">Reference proteome</keyword>
<organism evidence="3 4">
    <name type="scientific">Aquabacterium soli</name>
    <dbReference type="NCBI Taxonomy" id="2493092"/>
    <lineage>
        <taxon>Bacteria</taxon>
        <taxon>Pseudomonadati</taxon>
        <taxon>Pseudomonadota</taxon>
        <taxon>Betaproteobacteria</taxon>
        <taxon>Burkholderiales</taxon>
        <taxon>Aquabacterium</taxon>
    </lineage>
</organism>
<dbReference type="GO" id="GO:0090529">
    <property type="term" value="P:cell septum assembly"/>
    <property type="evidence" value="ECO:0007669"/>
    <property type="project" value="InterPro"/>
</dbReference>
<dbReference type="InterPro" id="IPR009252">
    <property type="entry name" value="Cell_div_ZapB"/>
</dbReference>
<keyword evidence="1 2" id="KW-0175">Coiled coil</keyword>
<dbReference type="Proteomes" id="UP000269265">
    <property type="component" value="Unassembled WGS sequence"/>
</dbReference>
<proteinExistence type="predicted"/>
<dbReference type="Pfam" id="PF06005">
    <property type="entry name" value="ZapB"/>
    <property type="match status" value="1"/>
</dbReference>
<gene>
    <name evidence="3" type="primary">zapB</name>
    <name evidence="3" type="ORF">EIP75_06445</name>
</gene>
<evidence type="ECO:0000256" key="1">
    <source>
        <dbReference type="ARBA" id="ARBA00023054"/>
    </source>
</evidence>
<feature type="coiled-coil region" evidence="2">
    <location>
        <begin position="4"/>
        <end position="59"/>
    </location>
</feature>
<dbReference type="GO" id="GO:0005737">
    <property type="term" value="C:cytoplasm"/>
    <property type="evidence" value="ECO:0007669"/>
    <property type="project" value="InterPro"/>
</dbReference>
<keyword evidence="3" id="KW-0132">Cell division</keyword>
<dbReference type="GO" id="GO:0043093">
    <property type="term" value="P:FtsZ-dependent cytokinesis"/>
    <property type="evidence" value="ECO:0007669"/>
    <property type="project" value="InterPro"/>
</dbReference>
<accession>A0A3R8S3I3</accession>
<comment type="caution">
    <text evidence="3">The sequence shown here is derived from an EMBL/GenBank/DDBJ whole genome shotgun (WGS) entry which is preliminary data.</text>
</comment>
<dbReference type="AlphaFoldDB" id="A0A3R8S3I3"/>
<evidence type="ECO:0000256" key="2">
    <source>
        <dbReference type="SAM" id="Coils"/>
    </source>
</evidence>